<dbReference type="InterPro" id="IPR035903">
    <property type="entry name" value="HesB-like_dom_sf"/>
</dbReference>
<dbReference type="AlphaFoldDB" id="A0A235FBQ2"/>
<evidence type="ECO:0000259" key="1">
    <source>
        <dbReference type="Pfam" id="PF01521"/>
    </source>
</evidence>
<sequence length="107" mass="11924">MNIKWSGKAREAVNEWLDKKDGVLKLKYDTEGCGCLVSGISALWLVPEPEENDVLAEGADPEIYYDKTTAVFFDENLLIDTNTSGSFVLKSESQILNSRMKLFSSAQ</sequence>
<dbReference type="Proteomes" id="UP000215059">
    <property type="component" value="Unassembled WGS sequence"/>
</dbReference>
<reference evidence="2 3" key="1">
    <citation type="submission" date="2017-07" db="EMBL/GenBank/DDBJ databases">
        <title>Fictibacillus sp. nov. GDSW-R2A3 Genome sequencing and assembly.</title>
        <authorList>
            <person name="Mayilraj S."/>
        </authorList>
    </citation>
    <scope>NUCLEOTIDE SEQUENCE [LARGE SCALE GENOMIC DNA]</scope>
    <source>
        <strain evidence="2 3">GDSW-R2A3</strain>
    </source>
</reference>
<gene>
    <name evidence="2" type="ORF">CGZ90_00275</name>
</gene>
<dbReference type="EMBL" id="NOII01000001">
    <property type="protein sequence ID" value="OYD58377.1"/>
    <property type="molecule type" value="Genomic_DNA"/>
</dbReference>
<dbReference type="InterPro" id="IPR000361">
    <property type="entry name" value="ATAP_core_dom"/>
</dbReference>
<evidence type="ECO:0000313" key="2">
    <source>
        <dbReference type="EMBL" id="OYD58377.1"/>
    </source>
</evidence>
<protein>
    <recommendedName>
        <fullName evidence="1">Core domain-containing protein</fullName>
    </recommendedName>
</protein>
<comment type="caution">
    <text evidence="2">The sequence shown here is derived from an EMBL/GenBank/DDBJ whole genome shotgun (WGS) entry which is preliminary data.</text>
</comment>
<dbReference type="RefSeq" id="WP_094250340.1">
    <property type="nucleotide sequence ID" value="NZ_JBHLXL010000001.1"/>
</dbReference>
<name>A0A235FBQ2_9BACL</name>
<organism evidence="2 3">
    <name type="scientific">Fictibacillus aquaticus</name>
    <dbReference type="NCBI Taxonomy" id="2021314"/>
    <lineage>
        <taxon>Bacteria</taxon>
        <taxon>Bacillati</taxon>
        <taxon>Bacillota</taxon>
        <taxon>Bacilli</taxon>
        <taxon>Bacillales</taxon>
        <taxon>Fictibacillaceae</taxon>
        <taxon>Fictibacillus</taxon>
    </lineage>
</organism>
<dbReference type="Pfam" id="PF01521">
    <property type="entry name" value="Fe-S_biosyn"/>
    <property type="match status" value="1"/>
</dbReference>
<feature type="domain" description="Core" evidence="1">
    <location>
        <begin position="1"/>
        <end position="102"/>
    </location>
</feature>
<evidence type="ECO:0000313" key="3">
    <source>
        <dbReference type="Proteomes" id="UP000215059"/>
    </source>
</evidence>
<dbReference type="Gene3D" id="2.60.300.12">
    <property type="entry name" value="HesB-like domain"/>
    <property type="match status" value="1"/>
</dbReference>
<dbReference type="SUPFAM" id="SSF89360">
    <property type="entry name" value="HesB-like domain"/>
    <property type="match status" value="1"/>
</dbReference>
<dbReference type="OrthoDB" id="2361087at2"/>
<keyword evidence="3" id="KW-1185">Reference proteome</keyword>
<proteinExistence type="predicted"/>
<accession>A0A235FBQ2</accession>